<comment type="caution">
    <text evidence="1">The sequence shown here is derived from an EMBL/GenBank/DDBJ whole genome shotgun (WGS) entry which is preliminary data.</text>
</comment>
<reference evidence="1" key="1">
    <citation type="submission" date="2021-06" db="EMBL/GenBank/DDBJ databases">
        <authorList>
            <person name="Kallberg Y."/>
            <person name="Tangrot J."/>
            <person name="Rosling A."/>
        </authorList>
    </citation>
    <scope>NUCLEOTIDE SEQUENCE</scope>
    <source>
        <strain evidence="1">MA461A</strain>
    </source>
</reference>
<dbReference type="EMBL" id="CAJVQC010047323">
    <property type="protein sequence ID" value="CAG8784568.1"/>
    <property type="molecule type" value="Genomic_DNA"/>
</dbReference>
<accession>A0ACA9RAJ8</accession>
<protein>
    <submittedName>
        <fullName evidence="1">18493_t:CDS:1</fullName>
    </submittedName>
</protein>
<sequence length="52" mass="6032">IPSLYQENTSKQQQLLTENTYQQSSQQSQQANNQNLIADQIKPTFDWLANFS</sequence>
<gene>
    <name evidence="1" type="ORF">RPERSI_LOCUS18089</name>
</gene>
<keyword evidence="2" id="KW-1185">Reference proteome</keyword>
<name>A0ACA9RAJ8_9GLOM</name>
<feature type="non-terminal residue" evidence="1">
    <location>
        <position position="1"/>
    </location>
</feature>
<proteinExistence type="predicted"/>
<evidence type="ECO:0000313" key="2">
    <source>
        <dbReference type="Proteomes" id="UP000789920"/>
    </source>
</evidence>
<feature type="non-terminal residue" evidence="1">
    <location>
        <position position="52"/>
    </location>
</feature>
<dbReference type="Proteomes" id="UP000789920">
    <property type="component" value="Unassembled WGS sequence"/>
</dbReference>
<organism evidence="1 2">
    <name type="scientific">Racocetra persica</name>
    <dbReference type="NCBI Taxonomy" id="160502"/>
    <lineage>
        <taxon>Eukaryota</taxon>
        <taxon>Fungi</taxon>
        <taxon>Fungi incertae sedis</taxon>
        <taxon>Mucoromycota</taxon>
        <taxon>Glomeromycotina</taxon>
        <taxon>Glomeromycetes</taxon>
        <taxon>Diversisporales</taxon>
        <taxon>Gigasporaceae</taxon>
        <taxon>Racocetra</taxon>
    </lineage>
</organism>
<evidence type="ECO:0000313" key="1">
    <source>
        <dbReference type="EMBL" id="CAG8784568.1"/>
    </source>
</evidence>